<sequence>GSYFVRVMMYWSIFVLFLMLTAATSGDDYFIPIHYQIEQLLLDSNHRMAINHPTGTSMDVRDFQTELHFSFMGLPLPFTNIPFEGSKGSIHSNNIFGLLGVSGYGWSGELDNCSLSSLDFTLATKSLPYEGFNPPVLSYENAKAKFLFWELEGKFSYSFDSTFLVHEIQNSTYCGLWDSFPMTISISSSNFQFSGEKNPIAALFWKALMALTTINVTTFNVLAEDIVREPFTSTINENVIKPWCEAYNKNCGGSSE</sequence>
<reference evidence="2" key="1">
    <citation type="journal article" date="2014" name="PLoS ONE">
        <title>Transcriptome-Based Identification of ABC Transporters in the Western Tarnished Plant Bug Lygus hesperus.</title>
        <authorList>
            <person name="Hull J.J."/>
            <person name="Chaney K."/>
            <person name="Geib S.M."/>
            <person name="Fabrick J.A."/>
            <person name="Brent C.S."/>
            <person name="Walsh D."/>
            <person name="Lavine L.C."/>
        </authorList>
    </citation>
    <scope>NUCLEOTIDE SEQUENCE</scope>
</reference>
<dbReference type="GO" id="GO:0016874">
    <property type="term" value="F:ligase activity"/>
    <property type="evidence" value="ECO:0007669"/>
    <property type="project" value="UniProtKB-KW"/>
</dbReference>
<protein>
    <submittedName>
        <fullName evidence="2">Arginine--tRNA ligase</fullName>
    </submittedName>
</protein>
<feature type="non-terminal residue" evidence="2">
    <location>
        <position position="1"/>
    </location>
</feature>
<keyword evidence="1" id="KW-0732">Signal</keyword>
<feature type="signal peptide" evidence="1">
    <location>
        <begin position="1"/>
        <end position="23"/>
    </location>
</feature>
<name>A0A0A9XNX2_LYGHE</name>
<dbReference type="AlphaFoldDB" id="A0A0A9XNX2"/>
<feature type="chain" id="PRO_5002071826" evidence="1">
    <location>
        <begin position="24"/>
        <end position="256"/>
    </location>
</feature>
<evidence type="ECO:0000313" key="2">
    <source>
        <dbReference type="EMBL" id="JAG18810.1"/>
    </source>
</evidence>
<evidence type="ECO:0000256" key="1">
    <source>
        <dbReference type="SAM" id="SignalP"/>
    </source>
</evidence>
<organism evidence="2">
    <name type="scientific">Lygus hesperus</name>
    <name type="common">Western plant bug</name>
    <dbReference type="NCBI Taxonomy" id="30085"/>
    <lineage>
        <taxon>Eukaryota</taxon>
        <taxon>Metazoa</taxon>
        <taxon>Ecdysozoa</taxon>
        <taxon>Arthropoda</taxon>
        <taxon>Hexapoda</taxon>
        <taxon>Insecta</taxon>
        <taxon>Pterygota</taxon>
        <taxon>Neoptera</taxon>
        <taxon>Paraneoptera</taxon>
        <taxon>Hemiptera</taxon>
        <taxon>Heteroptera</taxon>
        <taxon>Panheteroptera</taxon>
        <taxon>Cimicomorpha</taxon>
        <taxon>Miridae</taxon>
        <taxon>Mirini</taxon>
        <taxon>Lygus</taxon>
    </lineage>
</organism>
<keyword evidence="2" id="KW-0436">Ligase</keyword>
<proteinExistence type="predicted"/>
<gene>
    <name evidence="2" type="primary">argS_17</name>
    <name evidence="2" type="ORF">CM83_35755</name>
</gene>
<reference evidence="2" key="2">
    <citation type="submission" date="2014-07" db="EMBL/GenBank/DDBJ databases">
        <authorList>
            <person name="Hull J."/>
        </authorList>
    </citation>
    <scope>NUCLEOTIDE SEQUENCE</scope>
</reference>
<accession>A0A0A9XNX2</accession>
<dbReference type="EMBL" id="GBHO01024794">
    <property type="protein sequence ID" value="JAG18810.1"/>
    <property type="molecule type" value="Transcribed_RNA"/>
</dbReference>